<keyword evidence="1" id="KW-0472">Membrane</keyword>
<dbReference type="Proteomes" id="UP000283433">
    <property type="component" value="Unassembled WGS sequence"/>
</dbReference>
<feature type="transmembrane region" description="Helical" evidence="1">
    <location>
        <begin position="120"/>
        <end position="140"/>
    </location>
</feature>
<feature type="transmembrane region" description="Helical" evidence="1">
    <location>
        <begin position="152"/>
        <end position="178"/>
    </location>
</feature>
<reference evidence="2 3" key="1">
    <citation type="submission" date="2016-07" db="EMBL/GenBank/DDBJ databases">
        <title>Genome of Pelobium manganitolerans.</title>
        <authorList>
            <person name="Wu S."/>
            <person name="Wang G."/>
        </authorList>
    </citation>
    <scope>NUCLEOTIDE SEQUENCE [LARGE SCALE GENOMIC DNA]</scope>
    <source>
        <strain evidence="2 3">YS-25</strain>
    </source>
</reference>
<organism evidence="2 3">
    <name type="scientific">Pelobium manganitolerans</name>
    <dbReference type="NCBI Taxonomy" id="1842495"/>
    <lineage>
        <taxon>Bacteria</taxon>
        <taxon>Pseudomonadati</taxon>
        <taxon>Bacteroidota</taxon>
        <taxon>Sphingobacteriia</taxon>
        <taxon>Sphingobacteriales</taxon>
        <taxon>Sphingobacteriaceae</taxon>
        <taxon>Pelobium</taxon>
    </lineage>
</organism>
<feature type="transmembrane region" description="Helical" evidence="1">
    <location>
        <begin position="284"/>
        <end position="312"/>
    </location>
</feature>
<feature type="transmembrane region" description="Helical" evidence="1">
    <location>
        <begin position="21"/>
        <end position="44"/>
    </location>
</feature>
<feature type="transmembrane region" description="Helical" evidence="1">
    <location>
        <begin position="64"/>
        <end position="82"/>
    </location>
</feature>
<feature type="transmembrane region" description="Helical" evidence="1">
    <location>
        <begin position="251"/>
        <end position="272"/>
    </location>
</feature>
<proteinExistence type="predicted"/>
<feature type="transmembrane region" description="Helical" evidence="1">
    <location>
        <begin position="349"/>
        <end position="377"/>
    </location>
</feature>
<protein>
    <recommendedName>
        <fullName evidence="4">Cytochrome oxidase subunit I profile domain-containing protein</fullName>
    </recommendedName>
</protein>
<evidence type="ECO:0000313" key="2">
    <source>
        <dbReference type="EMBL" id="RKD16195.1"/>
    </source>
</evidence>
<keyword evidence="1" id="KW-1133">Transmembrane helix</keyword>
<feature type="transmembrane region" description="Helical" evidence="1">
    <location>
        <begin position="318"/>
        <end position="337"/>
    </location>
</feature>
<keyword evidence="1" id="KW-0812">Transmembrane</keyword>
<feature type="transmembrane region" description="Helical" evidence="1">
    <location>
        <begin position="383"/>
        <end position="401"/>
    </location>
</feature>
<gene>
    <name evidence="2" type="ORF">BCY91_04770</name>
</gene>
<feature type="transmembrane region" description="Helical" evidence="1">
    <location>
        <begin position="94"/>
        <end position="114"/>
    </location>
</feature>
<evidence type="ECO:0008006" key="4">
    <source>
        <dbReference type="Google" id="ProtNLM"/>
    </source>
</evidence>
<comment type="caution">
    <text evidence="2">The sequence shown here is derived from an EMBL/GenBank/DDBJ whole genome shotgun (WGS) entry which is preliminary data.</text>
</comment>
<accession>A0A419S5T2</accession>
<name>A0A419S5T2_9SPHI</name>
<evidence type="ECO:0000256" key="1">
    <source>
        <dbReference type="SAM" id="Phobius"/>
    </source>
</evidence>
<dbReference type="AlphaFoldDB" id="A0A419S5T2"/>
<evidence type="ECO:0000313" key="3">
    <source>
        <dbReference type="Proteomes" id="UP000283433"/>
    </source>
</evidence>
<feature type="transmembrane region" description="Helical" evidence="1">
    <location>
        <begin position="190"/>
        <end position="214"/>
    </location>
</feature>
<feature type="transmembrane region" description="Helical" evidence="1">
    <location>
        <begin position="226"/>
        <end position="245"/>
    </location>
</feature>
<sequence length="419" mass="47592">MLSNIVSKNKAMENAVLHKTAQYYAKWALANFFVLALAGALLRYLQLFSLPINYQFLLHAHSHFAFSAWMFLVIMLLFYKALSPSLTKDFQFQFKGLFALTILISYGMLVSFFFTGYQTLSIVLSALFVFATYWGSALILKSGFFKANRHIANILLIGALICLLLSSLGPYVLAYFRAKGFENSAQQNAIYFYLHFQLNGFMQLASIGFLLRAYWRNVRNTTRLKFWMWLLVVSTFPLYAMFLLWHVPSVWMYLLTGVAALLHLAAWLVILFKFIRECETPTFLIGMALIAITLQLVFQCLVALPQLGAWAFASRNLIIGYVHLLTLGSLTPIFLDLMSKASLIKTSAILNRLLMATVIAYLGLLFVPVCLASFGIYIPNLGLLLFTTNLILPVLALVYLLQNIKYKQTQNIKLNLFID</sequence>
<keyword evidence="3" id="KW-1185">Reference proteome</keyword>
<dbReference type="EMBL" id="MBTA01000023">
    <property type="protein sequence ID" value="RKD16195.1"/>
    <property type="molecule type" value="Genomic_DNA"/>
</dbReference>